<dbReference type="WBParaSite" id="SMUV_0000112901-mRNA-1">
    <property type="protein sequence ID" value="SMUV_0000112901-mRNA-1"/>
    <property type="gene ID" value="SMUV_0000112901"/>
</dbReference>
<sequence length="400" mass="46389">MLRKIEDIVPRREASLIYREVIAGLFAYQEQQLEKLKQQVFHEYTNSAGYRQTRNRIGNRTENWIKNRTGCRHIEMCLCSSGETKYYSEGFTLLLAAGSNQAVWGSGSIERVYVKAGKRQISKILHKNNIFRAVVRTNYETYPVSVTLRPVNEALEKAEQINRLMYVNGWDMPPVNTIYLQGFYDVCFCHVLDRLRPDEYMETADIDFGELTPYVQRDLSLMWNLRRIECKEQSFPQALAQIDEIYYNHTIPLPDSGHIYLADLPETERCSVSRTETALMIKNTEKQYGSWTLYELLGGRTVCGNKDVPVMSNDIADGIIGALQKKRQLLTAGEVYRCVHAYKVSEAFDRIEIPCEGQLLFYPKDDSYYLNRDIMDYILSDMERLFAGCHFKGRLVTDEK</sequence>
<evidence type="ECO:0000313" key="2">
    <source>
        <dbReference type="WBParaSite" id="SMUV_0000112901-mRNA-1"/>
    </source>
</evidence>
<dbReference type="AlphaFoldDB" id="A0A0N5AAF3"/>
<accession>A0A0N5AAF3</accession>
<proteinExistence type="predicted"/>
<protein>
    <submittedName>
        <fullName evidence="2">Phage protein</fullName>
    </submittedName>
</protein>
<dbReference type="Proteomes" id="UP000046393">
    <property type="component" value="Unplaced"/>
</dbReference>
<keyword evidence="1" id="KW-1185">Reference proteome</keyword>
<evidence type="ECO:0000313" key="1">
    <source>
        <dbReference type="Proteomes" id="UP000046393"/>
    </source>
</evidence>
<name>A0A0N5AAF3_9BILA</name>
<organism evidence="1 2">
    <name type="scientific">Syphacia muris</name>
    <dbReference type="NCBI Taxonomy" id="451379"/>
    <lineage>
        <taxon>Eukaryota</taxon>
        <taxon>Metazoa</taxon>
        <taxon>Ecdysozoa</taxon>
        <taxon>Nematoda</taxon>
        <taxon>Chromadorea</taxon>
        <taxon>Rhabditida</taxon>
        <taxon>Spirurina</taxon>
        <taxon>Oxyuridomorpha</taxon>
        <taxon>Oxyuroidea</taxon>
        <taxon>Oxyuridae</taxon>
        <taxon>Syphacia</taxon>
    </lineage>
</organism>
<reference evidence="2" key="1">
    <citation type="submission" date="2017-02" db="UniProtKB">
        <authorList>
            <consortium name="WormBaseParasite"/>
        </authorList>
    </citation>
    <scope>IDENTIFICATION</scope>
</reference>